<dbReference type="Gene3D" id="1.20.120.450">
    <property type="entry name" value="dinb family like domain"/>
    <property type="match status" value="1"/>
</dbReference>
<dbReference type="HOGENOM" id="CLU_1592188_0_0_9"/>
<reference evidence="2 3" key="1">
    <citation type="journal article" date="2011" name="J. Bacteriol.">
        <title>Genome sequence of Brevibacillus laterosporus LMG 15441, a pathogen of invertebrates.</title>
        <authorList>
            <person name="Djukic M."/>
            <person name="Poehlein A."/>
            <person name="Thurmer A."/>
            <person name="Daniel R."/>
        </authorList>
    </citation>
    <scope>NUCLEOTIDE SEQUENCE [LARGE SCALE GENOMIC DNA]</scope>
    <source>
        <strain evidence="2 3">LMG 15441</strain>
    </source>
</reference>
<dbReference type="InterPro" id="IPR034660">
    <property type="entry name" value="DinB/YfiT-like"/>
</dbReference>
<dbReference type="STRING" id="1042163.BRLA_c025690"/>
<organism evidence="2 3">
    <name type="scientific">Brevibacillus laterosporus LMG 15441</name>
    <dbReference type="NCBI Taxonomy" id="1042163"/>
    <lineage>
        <taxon>Bacteria</taxon>
        <taxon>Bacillati</taxon>
        <taxon>Bacillota</taxon>
        <taxon>Bacilli</taxon>
        <taxon>Bacillales</taxon>
        <taxon>Paenibacillaceae</taxon>
        <taxon>Brevibacillus</taxon>
    </lineage>
</organism>
<dbReference type="Proteomes" id="UP000005850">
    <property type="component" value="Chromosome"/>
</dbReference>
<name>A0A075R6T3_BRELA</name>
<dbReference type="SUPFAM" id="SSF109854">
    <property type="entry name" value="DinB/YfiT-like putative metalloenzymes"/>
    <property type="match status" value="1"/>
</dbReference>
<dbReference type="InterPro" id="IPR024775">
    <property type="entry name" value="DinB-like"/>
</dbReference>
<evidence type="ECO:0000259" key="1">
    <source>
        <dbReference type="Pfam" id="PF12867"/>
    </source>
</evidence>
<sequence length="168" mass="19595">MKGVDYMILKDDLLSNFEGVRKRTLKSLAVIPEQVIDWRPDDHKFSFGDIVRHLGSAELMFYHAIIHNEWKYCGHEPDKGPSMEEAIRYLQNCHNTVLTGLHQLEPEQLTRKVKNLLGYEVSAWRIIMAMAEHEIHHRGQLSVYMQVNHIDPPQIFGLKIEQVPDPRD</sequence>
<proteinExistence type="predicted"/>
<keyword evidence="3" id="KW-1185">Reference proteome</keyword>
<dbReference type="KEGG" id="blr:BRLA_c025690"/>
<evidence type="ECO:0000313" key="2">
    <source>
        <dbReference type="EMBL" id="AIG26888.1"/>
    </source>
</evidence>
<accession>A0A075R6T3</accession>
<dbReference type="EMBL" id="CP007806">
    <property type="protein sequence ID" value="AIG26888.1"/>
    <property type="molecule type" value="Genomic_DNA"/>
</dbReference>
<dbReference type="eggNOG" id="COG2318">
    <property type="taxonomic scope" value="Bacteria"/>
</dbReference>
<dbReference type="AlphaFoldDB" id="A0A075R6T3"/>
<protein>
    <submittedName>
        <fullName evidence="2">DinB superfamily protein</fullName>
    </submittedName>
</protein>
<evidence type="ECO:0000313" key="3">
    <source>
        <dbReference type="Proteomes" id="UP000005850"/>
    </source>
</evidence>
<dbReference type="Pfam" id="PF12867">
    <property type="entry name" value="DinB_2"/>
    <property type="match status" value="1"/>
</dbReference>
<gene>
    <name evidence="2" type="ORF">BRLA_c025690</name>
</gene>
<feature type="domain" description="DinB-like" evidence="1">
    <location>
        <begin position="17"/>
        <end position="141"/>
    </location>
</feature>